<reference evidence="6 7" key="1">
    <citation type="submission" date="2019-08" db="EMBL/GenBank/DDBJ databases">
        <title>In-depth cultivation of the pig gut microbiome towards novel bacterial diversity and tailored functional studies.</title>
        <authorList>
            <person name="Wylensek D."/>
            <person name="Hitch T.C.A."/>
            <person name="Clavel T."/>
        </authorList>
    </citation>
    <scope>NUCLEOTIDE SEQUENCE [LARGE SCALE GENOMIC DNA]</scope>
    <source>
        <strain evidence="6 7">BBE-744-WT-12</strain>
    </source>
</reference>
<dbReference type="EMBL" id="VUNS01000034">
    <property type="protein sequence ID" value="MST99331.1"/>
    <property type="molecule type" value="Genomic_DNA"/>
</dbReference>
<evidence type="ECO:0000259" key="5">
    <source>
        <dbReference type="SMART" id="SM00872"/>
    </source>
</evidence>
<dbReference type="SUPFAM" id="SSF74650">
    <property type="entry name" value="Galactose mutarotase-like"/>
    <property type="match status" value="1"/>
</dbReference>
<dbReference type="Pfam" id="PF22907">
    <property type="entry name" value="Ams1-like_1st"/>
    <property type="match status" value="1"/>
</dbReference>
<dbReference type="Pfam" id="PF17677">
    <property type="entry name" value="Glyco_hydro38C2"/>
    <property type="match status" value="1"/>
</dbReference>
<dbReference type="InterPro" id="IPR027291">
    <property type="entry name" value="Glyco_hydro_38_N_sf"/>
</dbReference>
<comment type="similarity">
    <text evidence="1">Belongs to the glycosyl hydrolase 38 family.</text>
</comment>
<evidence type="ECO:0000313" key="6">
    <source>
        <dbReference type="EMBL" id="MST99331.1"/>
    </source>
</evidence>
<dbReference type="InterPro" id="IPR011330">
    <property type="entry name" value="Glyco_hydro/deAcase_b/a-brl"/>
</dbReference>
<dbReference type="GO" id="GO:0046872">
    <property type="term" value="F:metal ion binding"/>
    <property type="evidence" value="ECO:0007669"/>
    <property type="project" value="UniProtKB-KW"/>
</dbReference>
<dbReference type="Gene3D" id="3.20.110.10">
    <property type="entry name" value="Glycoside hydrolase 38, N terminal domain"/>
    <property type="match status" value="1"/>
</dbReference>
<dbReference type="Pfam" id="PF07748">
    <property type="entry name" value="Glyco_hydro_38C"/>
    <property type="match status" value="1"/>
</dbReference>
<dbReference type="FunFam" id="3.20.110.10:FF:000002">
    <property type="entry name" value="alpha-mannosidase 2C1 isoform X1"/>
    <property type="match status" value="1"/>
</dbReference>
<dbReference type="Pfam" id="PF09261">
    <property type="entry name" value="Alpha-mann_mid"/>
    <property type="match status" value="1"/>
</dbReference>
<sequence>MRQEEMKLYLDRCRRFLRRCEPDLLSETIIPAAEFARTAEPVRWEERETLEYRPIDVGGDWGEAWDSAWFRLKAQLPESWKDRPVALQLNLSGESLIFDADGLPLCATTGNSLFNTHYTKEFFQVPESLRRGGAVDLWIEAAANSIFGVYMDEEPHRLIEKPAGYFPGKVKVMRIGLFNTELWHLRIEMELLLNYYDTLPENDYRRRRLLAAMNETVNLYADDPANAAKAREPLAKMLALPALASALKVSAVGHAHIDTGWLWPVRETVRKCARTFANQLDMMDKYPGYVFGASQPQHYAFVKEHYPKLYEKIKQRIAEGRWELQGGMWVEADCNLISGESMVRQFLHGKNFYMDEFGFDVKNLWIPDVFGYSAALPQIIRKSGCDFFLTQKISWNQFNRFPHNTFFWEGIDGSEVLTHFPPEDTYNAFVVPEELVAAQNRFKESDLLDEFISLFGIGDGGGGPKEEHIERALLLGNMEGMPKVSFGRADKFFERLAASDAVRNRKLCRWVGELYLEMHRGTLTTQSRTKRNNRKLEQLLAATEFLCSMAPRADYPAEELDKAWKTLLINQFHDIIPGSSIRKVYEVTEKEHAALFELCERLIRRAGEAVTVPEADALTLVNTVSTPYTNVIDLPAGWEDCEVIDSEGNAVEVQGLRALGTVPASGVAVWKRGKKLSPQVLENGSLILENTLIRYEFDARGELVRAFDKETGRETLRPGENGNVFNLYVDRPNTFEAWDVDVFYDQEQRTGAELVSHSKVAAGPVESTMSFEWKIGEASLIRQKVRLAVNSKRLDFVTEVDWHESRRMLRVNFPVAVQTSEAAFEIQYGYAKRPTHGNTSWDMAKFEVVGHRYVDFSASNYGAALLTDCKYGYRTNQGNLDLCLLRSPKYPDWEADQGRQVFTYAYLPHTGSLTESNVWSEAVQLNRAPILLPGRAAKVAAPFSVSGGSVSLEVVKKAEKSDDLVIRLVETAGSATAATLRTTLSGVKLVETNLIEWEELGSFEFRGDAVELEFKPFEIRTFKVR</sequence>
<dbReference type="RefSeq" id="WP_154420527.1">
    <property type="nucleotide sequence ID" value="NZ_VUNS01000034.1"/>
</dbReference>
<dbReference type="CDD" id="cd10789">
    <property type="entry name" value="GH38N_AMII_ER_cytosolic"/>
    <property type="match status" value="1"/>
</dbReference>
<evidence type="ECO:0000256" key="2">
    <source>
        <dbReference type="ARBA" id="ARBA00022723"/>
    </source>
</evidence>
<gene>
    <name evidence="6" type="ORF">FYJ85_20095</name>
</gene>
<protein>
    <submittedName>
        <fullName evidence="6">Alpha-mannosidase</fullName>
    </submittedName>
</protein>
<name>A0A844G9X4_9BACT</name>
<proteinExistence type="inferred from homology"/>
<dbReference type="AlphaFoldDB" id="A0A844G9X4"/>
<dbReference type="InterPro" id="IPR011013">
    <property type="entry name" value="Gal_mutarotase_sf_dom"/>
</dbReference>
<organism evidence="6 7">
    <name type="scientific">Victivallis lenta</name>
    <dbReference type="NCBI Taxonomy" id="2606640"/>
    <lineage>
        <taxon>Bacteria</taxon>
        <taxon>Pseudomonadati</taxon>
        <taxon>Lentisphaerota</taxon>
        <taxon>Lentisphaeria</taxon>
        <taxon>Victivallales</taxon>
        <taxon>Victivallaceae</taxon>
        <taxon>Victivallis</taxon>
    </lineage>
</organism>
<keyword evidence="3" id="KW-0378">Hydrolase</keyword>
<dbReference type="SUPFAM" id="SSF88688">
    <property type="entry name" value="Families 57/38 glycoside transferase middle domain"/>
    <property type="match status" value="1"/>
</dbReference>
<keyword evidence="7" id="KW-1185">Reference proteome</keyword>
<dbReference type="Gene3D" id="2.70.98.30">
    <property type="entry name" value="Golgi alpha-mannosidase II, domain 4"/>
    <property type="match status" value="1"/>
</dbReference>
<feature type="domain" description="Glycoside hydrolase family 38 central" evidence="5">
    <location>
        <begin position="517"/>
        <end position="592"/>
    </location>
</feature>
<dbReference type="SUPFAM" id="SSF88713">
    <property type="entry name" value="Glycoside hydrolase/deacetylase"/>
    <property type="match status" value="1"/>
</dbReference>
<evidence type="ECO:0000313" key="7">
    <source>
        <dbReference type="Proteomes" id="UP000435649"/>
    </source>
</evidence>
<keyword evidence="4" id="KW-0326">Glycosidase</keyword>
<evidence type="ECO:0000256" key="1">
    <source>
        <dbReference type="ARBA" id="ARBA00009792"/>
    </source>
</evidence>
<dbReference type="GO" id="GO:0004559">
    <property type="term" value="F:alpha-mannosidase activity"/>
    <property type="evidence" value="ECO:0007669"/>
    <property type="project" value="InterPro"/>
</dbReference>
<dbReference type="InterPro" id="IPR054723">
    <property type="entry name" value="Ams1-like_N"/>
</dbReference>
<dbReference type="GO" id="GO:0006013">
    <property type="term" value="P:mannose metabolic process"/>
    <property type="evidence" value="ECO:0007669"/>
    <property type="project" value="InterPro"/>
</dbReference>
<dbReference type="Gene3D" id="1.20.1270.50">
    <property type="entry name" value="Glycoside hydrolase family 38, central domain"/>
    <property type="match status" value="1"/>
</dbReference>
<dbReference type="PANTHER" id="PTHR46017">
    <property type="entry name" value="ALPHA-MANNOSIDASE 2C1"/>
    <property type="match status" value="1"/>
</dbReference>
<dbReference type="Gene3D" id="2.60.40.2220">
    <property type="match status" value="1"/>
</dbReference>
<dbReference type="InterPro" id="IPR041147">
    <property type="entry name" value="GH38_C"/>
</dbReference>
<evidence type="ECO:0000256" key="3">
    <source>
        <dbReference type="ARBA" id="ARBA00022801"/>
    </source>
</evidence>
<evidence type="ECO:0000256" key="4">
    <source>
        <dbReference type="ARBA" id="ARBA00023295"/>
    </source>
</evidence>
<accession>A0A844G9X4</accession>
<dbReference type="InterPro" id="IPR037094">
    <property type="entry name" value="Glyco_hydro_38_cen_sf"/>
</dbReference>
<dbReference type="Pfam" id="PF01074">
    <property type="entry name" value="Glyco_hydro_38N"/>
    <property type="match status" value="1"/>
</dbReference>
<dbReference type="FunFam" id="1.20.1270.50:FF:000004">
    <property type="entry name" value="alpha-mannosidase 2C1 isoform X1"/>
    <property type="match status" value="1"/>
</dbReference>
<dbReference type="InterPro" id="IPR000602">
    <property type="entry name" value="Glyco_hydro_38_N"/>
</dbReference>
<dbReference type="InterPro" id="IPR011682">
    <property type="entry name" value="Glyco_hydro_38_C"/>
</dbReference>
<comment type="caution">
    <text evidence="6">The sequence shown here is derived from an EMBL/GenBank/DDBJ whole genome shotgun (WGS) entry which is preliminary data.</text>
</comment>
<dbReference type="InterPro" id="IPR015341">
    <property type="entry name" value="Glyco_hydro_38_cen"/>
</dbReference>
<keyword evidence="2" id="KW-0479">Metal-binding</keyword>
<dbReference type="GO" id="GO:0030246">
    <property type="term" value="F:carbohydrate binding"/>
    <property type="evidence" value="ECO:0007669"/>
    <property type="project" value="InterPro"/>
</dbReference>
<dbReference type="GO" id="GO:0009313">
    <property type="term" value="P:oligosaccharide catabolic process"/>
    <property type="evidence" value="ECO:0007669"/>
    <property type="project" value="TreeGrafter"/>
</dbReference>
<dbReference type="PANTHER" id="PTHR46017:SF1">
    <property type="entry name" value="ALPHA-MANNOSIDASE 2C1"/>
    <property type="match status" value="1"/>
</dbReference>
<dbReference type="InterPro" id="IPR028995">
    <property type="entry name" value="Glyco_hydro_57/38_cen_sf"/>
</dbReference>
<dbReference type="Proteomes" id="UP000435649">
    <property type="component" value="Unassembled WGS sequence"/>
</dbReference>
<dbReference type="SMART" id="SM00872">
    <property type="entry name" value="Alpha-mann_mid"/>
    <property type="match status" value="1"/>
</dbReference>